<dbReference type="EMBL" id="QWLB01000038">
    <property type="protein sequence ID" value="RIH91566.1"/>
    <property type="molecule type" value="Genomic_DNA"/>
</dbReference>
<keyword evidence="2" id="KW-1185">Reference proteome</keyword>
<name>A0A399F7D1_9DEIN</name>
<dbReference type="RefSeq" id="WP_119357962.1">
    <property type="nucleotide sequence ID" value="NZ_BJXM01000001.1"/>
</dbReference>
<protein>
    <submittedName>
        <fullName evidence="1">Uncharacterized protein</fullName>
    </submittedName>
</protein>
<dbReference type="Proteomes" id="UP000266178">
    <property type="component" value="Unassembled WGS sequence"/>
</dbReference>
<reference evidence="1 2" key="1">
    <citation type="submission" date="2018-08" db="EMBL/GenBank/DDBJ databases">
        <title>Meiothermus granaticius genome AF-68 sequencing project.</title>
        <authorList>
            <person name="Da Costa M.S."/>
            <person name="Albuquerque L."/>
            <person name="Raposo P."/>
            <person name="Froufe H.J.C."/>
            <person name="Barroso C.S."/>
            <person name="Egas C."/>
        </authorList>
    </citation>
    <scope>NUCLEOTIDE SEQUENCE [LARGE SCALE GENOMIC DNA]</scope>
    <source>
        <strain evidence="1 2">AF-68</strain>
    </source>
</reference>
<evidence type="ECO:0000313" key="1">
    <source>
        <dbReference type="EMBL" id="RIH91566.1"/>
    </source>
</evidence>
<organism evidence="1 2">
    <name type="scientific">Meiothermus granaticius NBRC 107808</name>
    <dbReference type="NCBI Taxonomy" id="1227551"/>
    <lineage>
        <taxon>Bacteria</taxon>
        <taxon>Thermotogati</taxon>
        <taxon>Deinococcota</taxon>
        <taxon>Deinococci</taxon>
        <taxon>Thermales</taxon>
        <taxon>Thermaceae</taxon>
        <taxon>Meiothermus</taxon>
    </lineage>
</organism>
<sequence length="257" mass="27536">MHRAYAPTRPLIVLHQGQSQWFSPLLAAAMNHNLPLFVHSATPSEPRSSRYGSNLEAALAGLGALNLAGAVLEDPGLQVLALDKVENLEAEAQTGRRVDLVLPESTGPRGFYLEPLAFSNLLRRHALGDRAVWVGPVRAELAQGLRGLSKVSVLSRSYPEGEGFLGLLPAPQRGVVGVAELQAEVVAREADTVIYAGGPLPLTLLQPYHTLIGLKSVPAEALRLVGEYLPPEAYLRFHLAALLEPLGYSLPPEAFGV</sequence>
<dbReference type="AlphaFoldDB" id="A0A399F7D1"/>
<comment type="caution">
    <text evidence="1">The sequence shown here is derived from an EMBL/GenBank/DDBJ whole genome shotgun (WGS) entry which is preliminary data.</text>
</comment>
<dbReference type="OrthoDB" id="31746at2"/>
<gene>
    <name evidence="1" type="ORF">Mgrana_02506</name>
</gene>
<accession>A0A399F7D1</accession>
<proteinExistence type="predicted"/>
<evidence type="ECO:0000313" key="2">
    <source>
        <dbReference type="Proteomes" id="UP000266178"/>
    </source>
</evidence>